<dbReference type="PRINTS" id="PR00455">
    <property type="entry name" value="HTHTETR"/>
</dbReference>
<evidence type="ECO:0000313" key="5">
    <source>
        <dbReference type="Proteomes" id="UP000192251"/>
    </source>
</evidence>
<reference evidence="4 5" key="1">
    <citation type="submission" date="2017-04" db="EMBL/GenBank/DDBJ databases">
        <title>The complete genome sequence of Streptomyces albolongus YIM 101047, the producer of novel bafilomycins and novel odoriferous sesquiterpenoids.</title>
        <authorList>
            <person name="Yin M."/>
            <person name="Jiang Y."/>
        </authorList>
    </citation>
    <scope>NUCLEOTIDE SEQUENCE [LARGE SCALE GENOMIC DNA]</scope>
    <source>
        <strain evidence="4 5">YIM 101047</strain>
    </source>
</reference>
<dbReference type="Pfam" id="PF00440">
    <property type="entry name" value="TetR_N"/>
    <property type="match status" value="1"/>
</dbReference>
<dbReference type="GO" id="GO:0006355">
    <property type="term" value="P:regulation of DNA-templated transcription"/>
    <property type="evidence" value="ECO:0007669"/>
    <property type="project" value="UniProtKB-ARBA"/>
</dbReference>
<dbReference type="PANTHER" id="PTHR30055">
    <property type="entry name" value="HTH-TYPE TRANSCRIPTIONAL REGULATOR RUTR"/>
    <property type="match status" value="1"/>
</dbReference>
<keyword evidence="5" id="KW-1185">Reference proteome</keyword>
<dbReference type="InterPro" id="IPR001647">
    <property type="entry name" value="HTH_TetR"/>
</dbReference>
<dbReference type="GO" id="GO:0003677">
    <property type="term" value="F:DNA binding"/>
    <property type="evidence" value="ECO:0007669"/>
    <property type="project" value="UniProtKB-UniRule"/>
</dbReference>
<dbReference type="SUPFAM" id="SSF46689">
    <property type="entry name" value="Homeodomain-like"/>
    <property type="match status" value="1"/>
</dbReference>
<dbReference type="PANTHER" id="PTHR30055:SF146">
    <property type="entry name" value="HTH-TYPE TRANSCRIPTIONAL DUAL REGULATOR CECR"/>
    <property type="match status" value="1"/>
</dbReference>
<evidence type="ECO:0000256" key="1">
    <source>
        <dbReference type="ARBA" id="ARBA00023125"/>
    </source>
</evidence>
<feature type="domain" description="HTH tetR-type" evidence="3">
    <location>
        <begin position="2"/>
        <end position="62"/>
    </location>
</feature>
<gene>
    <name evidence="4" type="ORF">B7C62_24880</name>
</gene>
<dbReference type="AlphaFoldDB" id="A0ABC8BY34"/>
<organism evidence="4 5">
    <name type="scientific">Kitasatospora albolonga</name>
    <dbReference type="NCBI Taxonomy" id="68173"/>
    <lineage>
        <taxon>Bacteria</taxon>
        <taxon>Bacillati</taxon>
        <taxon>Actinomycetota</taxon>
        <taxon>Actinomycetes</taxon>
        <taxon>Kitasatosporales</taxon>
        <taxon>Streptomycetaceae</taxon>
        <taxon>Kitasatospora</taxon>
    </lineage>
</organism>
<dbReference type="EMBL" id="CP020563">
    <property type="protein sequence ID" value="ARF75115.1"/>
    <property type="molecule type" value="Genomic_DNA"/>
</dbReference>
<dbReference type="RefSeq" id="WP_084749159.1">
    <property type="nucleotide sequence ID" value="NZ_CP020563.1"/>
</dbReference>
<feature type="DNA-binding region" description="H-T-H motif" evidence="2">
    <location>
        <begin position="25"/>
        <end position="44"/>
    </location>
</feature>
<keyword evidence="1 2" id="KW-0238">DNA-binding</keyword>
<proteinExistence type="predicted"/>
<dbReference type="Proteomes" id="UP000192251">
    <property type="component" value="Chromosome"/>
</dbReference>
<evidence type="ECO:0000313" key="4">
    <source>
        <dbReference type="EMBL" id="ARF75115.1"/>
    </source>
</evidence>
<dbReference type="InterPro" id="IPR009057">
    <property type="entry name" value="Homeodomain-like_sf"/>
</dbReference>
<dbReference type="InterPro" id="IPR050109">
    <property type="entry name" value="HTH-type_TetR-like_transc_reg"/>
</dbReference>
<dbReference type="Gene3D" id="1.10.357.10">
    <property type="entry name" value="Tetracycline Repressor, domain 2"/>
    <property type="match status" value="1"/>
</dbReference>
<dbReference type="KEGG" id="kab:B7C62_24880"/>
<evidence type="ECO:0000259" key="3">
    <source>
        <dbReference type="PROSITE" id="PS50977"/>
    </source>
</evidence>
<accession>A0ABC8BY34</accession>
<protein>
    <submittedName>
        <fullName evidence="4">TetR family transcriptional regulator</fullName>
    </submittedName>
</protein>
<dbReference type="PROSITE" id="PS50977">
    <property type="entry name" value="HTH_TETR_2"/>
    <property type="match status" value="1"/>
</dbReference>
<evidence type="ECO:0000256" key="2">
    <source>
        <dbReference type="PROSITE-ProRule" id="PRU00335"/>
    </source>
</evidence>
<sequence>MPTAREALLDAALRALAERPWRTVRMVEVAALAGVSRQTLYNEFGTKGGLATALLRRAADGYLAGVDRALAAPAPEHPAAVAHWTVRAAREDPLVRGLLTGLWGEWSPRPGHEVPAPAQLLGLARDRMVAASETVTPPLPPTTLGETAAHRTAAPGSVTDGTAGPRTVTDRAAAHRTATDRAAAHRTAVRCETVLRLALSYVIVPGDFAGPRSQCAEPDSWSPITPMITSEIDTSFSVETTSPRKTMP</sequence>
<name>A0ABC8BY34_9ACTN</name>